<dbReference type="AlphaFoldDB" id="A0ABC9GN20"/>
<name>A0ABC9GN20_9POAL</name>
<organism evidence="5 6">
    <name type="scientific">Urochloa decumbens</name>
    <dbReference type="NCBI Taxonomy" id="240449"/>
    <lineage>
        <taxon>Eukaryota</taxon>
        <taxon>Viridiplantae</taxon>
        <taxon>Streptophyta</taxon>
        <taxon>Embryophyta</taxon>
        <taxon>Tracheophyta</taxon>
        <taxon>Spermatophyta</taxon>
        <taxon>Magnoliopsida</taxon>
        <taxon>Liliopsida</taxon>
        <taxon>Poales</taxon>
        <taxon>Poaceae</taxon>
        <taxon>PACMAD clade</taxon>
        <taxon>Panicoideae</taxon>
        <taxon>Panicodae</taxon>
        <taxon>Paniceae</taxon>
        <taxon>Melinidinae</taxon>
        <taxon>Urochloa</taxon>
    </lineage>
</organism>
<dbReference type="InterPro" id="IPR000347">
    <property type="entry name" value="Metalthion_15p"/>
</dbReference>
<sequence length="129" mass="12963">MHLAHRGAGPIYTPALPLAIPHHKRSRAQEALLHLLHHQFLLPLLVINSMSCCGGNCGCGAGCKCGGGCGGCKMFPDVEATSTTATMVIAAATNKASSGGFEAAVEGGGCDCNTCKCGTSCGCSCCSCN</sequence>
<evidence type="ECO:0000313" key="6">
    <source>
        <dbReference type="Proteomes" id="UP001497457"/>
    </source>
</evidence>
<reference evidence="5 6" key="2">
    <citation type="submission" date="2024-10" db="EMBL/GenBank/DDBJ databases">
        <authorList>
            <person name="Ryan C."/>
        </authorList>
    </citation>
    <scope>NUCLEOTIDE SEQUENCE [LARGE SCALE GENOMIC DNA]</scope>
</reference>
<evidence type="ECO:0000256" key="1">
    <source>
        <dbReference type="ARBA" id="ARBA00005802"/>
    </source>
</evidence>
<dbReference type="EMBL" id="OZ075119">
    <property type="protein sequence ID" value="CAL5097341.1"/>
    <property type="molecule type" value="Genomic_DNA"/>
</dbReference>
<accession>A0ABC9GN20</accession>
<comment type="similarity">
    <text evidence="1 4">Belongs to the metallothionein superfamily. Type 15 family.</text>
</comment>
<dbReference type="PANTHER" id="PTHR33543:SF18">
    <property type="entry name" value="METALLOTHIONEIN-LIKE PROTEIN 2C"/>
    <property type="match status" value="1"/>
</dbReference>
<protein>
    <recommendedName>
        <fullName evidence="4">Metallothionein-like protein</fullName>
    </recommendedName>
</protein>
<keyword evidence="6" id="KW-1185">Reference proteome</keyword>
<evidence type="ECO:0000256" key="2">
    <source>
        <dbReference type="ARBA" id="ARBA00022723"/>
    </source>
</evidence>
<evidence type="ECO:0000256" key="4">
    <source>
        <dbReference type="RuleBase" id="RU369052"/>
    </source>
</evidence>
<dbReference type="GO" id="GO:0046872">
    <property type="term" value="F:metal ion binding"/>
    <property type="evidence" value="ECO:0007669"/>
    <property type="project" value="UniProtKB-UniRule"/>
</dbReference>
<dbReference type="Proteomes" id="UP001497457">
    <property type="component" value="Chromosome 9rd"/>
</dbReference>
<evidence type="ECO:0000256" key="3">
    <source>
        <dbReference type="ARBA" id="ARBA00022851"/>
    </source>
</evidence>
<dbReference type="PANTHER" id="PTHR33543">
    <property type="entry name" value="METALLOTHIONEIN-LIKE PROTEIN 2A"/>
    <property type="match status" value="1"/>
</dbReference>
<dbReference type="Pfam" id="PF01439">
    <property type="entry name" value="Metallothio_2"/>
    <property type="match status" value="1"/>
</dbReference>
<proteinExistence type="inferred from homology"/>
<keyword evidence="3 4" id="KW-0480">Metal-thiolate cluster</keyword>
<reference evidence="6" key="1">
    <citation type="submission" date="2024-06" db="EMBL/GenBank/DDBJ databases">
        <authorList>
            <person name="Ryan C."/>
        </authorList>
    </citation>
    <scope>NUCLEOTIDE SEQUENCE [LARGE SCALE GENOMIC DNA]</scope>
</reference>
<gene>
    <name evidence="5" type="ORF">URODEC1_LOCUS117603</name>
</gene>
<comment type="function">
    <text evidence="4">Metallothioneins have a high content of cysteine residues that bind various heavy metals.</text>
</comment>
<keyword evidence="2 4" id="KW-0479">Metal-binding</keyword>
<evidence type="ECO:0000313" key="5">
    <source>
        <dbReference type="EMBL" id="CAL5097341.1"/>
    </source>
</evidence>